<evidence type="ECO:0000259" key="2">
    <source>
        <dbReference type="PROSITE" id="PS51635"/>
    </source>
</evidence>
<accession>A0A6C0JMX6</accession>
<dbReference type="AlphaFoldDB" id="A0A6C0JMX6"/>
<reference evidence="3" key="1">
    <citation type="journal article" date="2020" name="Nature">
        <title>Giant virus diversity and host interactions through global metagenomics.</title>
        <authorList>
            <person name="Schulz F."/>
            <person name="Roux S."/>
            <person name="Paez-Espino D."/>
            <person name="Jungbluth S."/>
            <person name="Walsh D.A."/>
            <person name="Denef V.J."/>
            <person name="McMahon K.D."/>
            <person name="Konstantinidis K.T."/>
            <person name="Eloe-Fadrosh E.A."/>
            <person name="Kyrpides N.C."/>
            <person name="Woyke T."/>
        </authorList>
    </citation>
    <scope>NUCLEOTIDE SEQUENCE</scope>
    <source>
        <strain evidence="3">GVMAG-M-3300027747-57</strain>
    </source>
</reference>
<proteinExistence type="predicted"/>
<dbReference type="InterPro" id="IPR052580">
    <property type="entry name" value="Lipid_Hydrolase"/>
</dbReference>
<dbReference type="GO" id="GO:0006629">
    <property type="term" value="P:lipid metabolic process"/>
    <property type="evidence" value="ECO:0007669"/>
    <property type="project" value="UniProtKB-KW"/>
</dbReference>
<keyword evidence="1" id="KW-0443">Lipid metabolism</keyword>
<feature type="domain" description="PNPLA" evidence="2">
    <location>
        <begin position="29"/>
        <end position="213"/>
    </location>
</feature>
<dbReference type="PANTHER" id="PTHR46394">
    <property type="entry name" value="ANNEXIN"/>
    <property type="match status" value="1"/>
</dbReference>
<protein>
    <recommendedName>
        <fullName evidence="2">PNPLA domain-containing protein</fullName>
    </recommendedName>
</protein>
<dbReference type="SUPFAM" id="SSF52151">
    <property type="entry name" value="FabD/lysophospholipase-like"/>
    <property type="match status" value="1"/>
</dbReference>
<evidence type="ECO:0000313" key="3">
    <source>
        <dbReference type="EMBL" id="QHU06221.1"/>
    </source>
</evidence>
<dbReference type="InterPro" id="IPR016035">
    <property type="entry name" value="Acyl_Trfase/lysoPLipase"/>
</dbReference>
<dbReference type="InterPro" id="IPR002641">
    <property type="entry name" value="PNPLA_dom"/>
</dbReference>
<dbReference type="EMBL" id="MN740431">
    <property type="protein sequence ID" value="QHU06221.1"/>
    <property type="molecule type" value="Genomic_DNA"/>
</dbReference>
<dbReference type="Pfam" id="PF01734">
    <property type="entry name" value="Patatin"/>
    <property type="match status" value="1"/>
</dbReference>
<evidence type="ECO:0000256" key="1">
    <source>
        <dbReference type="ARBA" id="ARBA00023098"/>
    </source>
</evidence>
<sequence>MENIDTNKNIEENDINKENSEEKAIIKHIVISGGGPTGLTYYGVLKETNNSGVWNYKNIQSIYGTSSGAIIGTIIALQYDWESIDDYLIKRPWNNLFKFNFHSILDSYNKRGIFDIKIIEEMFSPLFKGKDISIDVTMKEFYELTNIELHLFATELTDFVLIDFSYKTHPDWKVIEAIYCSSCLPILFSPYFKSEKYYCDGGLLTNYPLEQCIQNGAKLNEIFGIRRVEKESTNKLNNDSNLFEYIMTILHNVSKNLNSSANKKIIVPNETIIKSEYIEMYNIYAFANDFNVRAKLVNDGVKIAKNLGNS</sequence>
<dbReference type="PROSITE" id="PS51635">
    <property type="entry name" value="PNPLA"/>
    <property type="match status" value="1"/>
</dbReference>
<dbReference type="Gene3D" id="3.40.1090.10">
    <property type="entry name" value="Cytosolic phospholipase A2 catalytic domain"/>
    <property type="match status" value="2"/>
</dbReference>
<name>A0A6C0JMX6_9ZZZZ</name>
<dbReference type="PANTHER" id="PTHR46394:SF1">
    <property type="entry name" value="PNPLA DOMAIN-CONTAINING PROTEIN"/>
    <property type="match status" value="1"/>
</dbReference>
<organism evidence="3">
    <name type="scientific">viral metagenome</name>
    <dbReference type="NCBI Taxonomy" id="1070528"/>
    <lineage>
        <taxon>unclassified sequences</taxon>
        <taxon>metagenomes</taxon>
        <taxon>organismal metagenomes</taxon>
    </lineage>
</organism>